<feature type="transmembrane region" description="Helical" evidence="1">
    <location>
        <begin position="171"/>
        <end position="190"/>
    </location>
</feature>
<evidence type="ECO:0000256" key="1">
    <source>
        <dbReference type="SAM" id="Phobius"/>
    </source>
</evidence>
<evidence type="ECO:0000313" key="2">
    <source>
        <dbReference type="EMBL" id="MBS2963345.1"/>
    </source>
</evidence>
<organism evidence="2 3">
    <name type="scientific">Actinocrinis puniceicyclus</name>
    <dbReference type="NCBI Taxonomy" id="977794"/>
    <lineage>
        <taxon>Bacteria</taxon>
        <taxon>Bacillati</taxon>
        <taxon>Actinomycetota</taxon>
        <taxon>Actinomycetes</taxon>
        <taxon>Catenulisporales</taxon>
        <taxon>Actinospicaceae</taxon>
        <taxon>Actinocrinis</taxon>
    </lineage>
</organism>
<dbReference type="AlphaFoldDB" id="A0A8J7WPU5"/>
<feature type="transmembrane region" description="Helical" evidence="1">
    <location>
        <begin position="101"/>
        <end position="119"/>
    </location>
</feature>
<sequence>MGLLVHPRTVLAEAAALRKGPATAGSAAAVGAAVKGVGAAVKGAALAEGGEAAGLAARLLWNVRHGRFERTLSLLTAAGSMVTAAEIYLEHDRASFGNKMMWWPVVLGPLGAAAGVAGFRSDRAARTVLPLASAAIVANGLQGTYLHVRGIAQKPGGWSMARYNVELGPPLFAPLLVTMVGGMGLVASVLRRER</sequence>
<proteinExistence type="predicted"/>
<accession>A0A8J7WPU5</accession>
<keyword evidence="1" id="KW-0812">Transmembrane</keyword>
<feature type="transmembrane region" description="Helical" evidence="1">
    <location>
        <begin position="131"/>
        <end position="151"/>
    </location>
</feature>
<protein>
    <submittedName>
        <fullName evidence="2">Uncharacterized protein</fullName>
    </submittedName>
</protein>
<keyword evidence="1" id="KW-0472">Membrane</keyword>
<comment type="caution">
    <text evidence="2">The sequence shown here is derived from an EMBL/GenBank/DDBJ whole genome shotgun (WGS) entry which is preliminary data.</text>
</comment>
<dbReference type="EMBL" id="JAGSXH010000025">
    <property type="protein sequence ID" value="MBS2963345.1"/>
    <property type="molecule type" value="Genomic_DNA"/>
</dbReference>
<keyword evidence="1" id="KW-1133">Transmembrane helix</keyword>
<keyword evidence="3" id="KW-1185">Reference proteome</keyword>
<feature type="transmembrane region" description="Helical" evidence="1">
    <location>
        <begin position="72"/>
        <end position="89"/>
    </location>
</feature>
<evidence type="ECO:0000313" key="3">
    <source>
        <dbReference type="Proteomes" id="UP000677913"/>
    </source>
</evidence>
<name>A0A8J7WPU5_9ACTN</name>
<gene>
    <name evidence="2" type="ORF">KGA66_09835</name>
</gene>
<reference evidence="2" key="1">
    <citation type="submission" date="2021-04" db="EMBL/GenBank/DDBJ databases">
        <title>Genome based classification of Actinospica acidithermotolerans sp. nov., an actinobacterium isolated from an Indonesian hot spring.</title>
        <authorList>
            <person name="Kusuma A.B."/>
            <person name="Putra K.E."/>
            <person name="Nafisah S."/>
            <person name="Loh J."/>
            <person name="Nouioui I."/>
            <person name="Goodfellow M."/>
        </authorList>
    </citation>
    <scope>NUCLEOTIDE SEQUENCE</scope>
    <source>
        <strain evidence="2">DSM 45618</strain>
    </source>
</reference>
<dbReference type="Proteomes" id="UP000677913">
    <property type="component" value="Unassembled WGS sequence"/>
</dbReference>